<keyword evidence="4" id="KW-0378">Hydrolase</keyword>
<dbReference type="InParanoid" id="C4Y970"/>
<evidence type="ECO:0000256" key="2">
    <source>
        <dbReference type="ARBA" id="ARBA00010730"/>
    </source>
</evidence>
<dbReference type="GeneID" id="8495943"/>
<proteinExistence type="inferred from homology"/>
<protein>
    <recommendedName>
        <fullName evidence="3">glucan endo-1,3-beta-D-glucosidase</fullName>
        <ecNumber evidence="3">3.2.1.39</ecNumber>
    </recommendedName>
</protein>
<dbReference type="GO" id="GO:0042973">
    <property type="term" value="F:glucan endo-1,3-beta-D-glucosidase activity"/>
    <property type="evidence" value="ECO:0007669"/>
    <property type="project" value="UniProtKB-EC"/>
</dbReference>
<evidence type="ECO:0000313" key="12">
    <source>
        <dbReference type="EMBL" id="EEQ40619.1"/>
    </source>
</evidence>
<name>C4Y970_CLAL4</name>
<dbReference type="AlphaFoldDB" id="C4Y970"/>
<feature type="signal peptide" evidence="9">
    <location>
        <begin position="1"/>
        <end position="22"/>
    </location>
</feature>
<dbReference type="InterPro" id="IPR005200">
    <property type="entry name" value="Endo-beta-glucanase"/>
</dbReference>
<keyword evidence="7" id="KW-0961">Cell wall biogenesis/degradation</keyword>
<dbReference type="GO" id="GO:0009986">
    <property type="term" value="C:cell surface"/>
    <property type="evidence" value="ECO:0007669"/>
    <property type="project" value="TreeGrafter"/>
</dbReference>
<feature type="domain" description="Glycosyl hydrolase family 81 C-terminal" evidence="11">
    <location>
        <begin position="773"/>
        <end position="1125"/>
    </location>
</feature>
<dbReference type="GO" id="GO:0071555">
    <property type="term" value="P:cell wall organization"/>
    <property type="evidence" value="ECO:0007669"/>
    <property type="project" value="UniProtKB-KW"/>
</dbReference>
<evidence type="ECO:0000256" key="9">
    <source>
        <dbReference type="SAM" id="SignalP"/>
    </source>
</evidence>
<dbReference type="InterPro" id="IPR040720">
    <property type="entry name" value="GH81_C"/>
</dbReference>
<gene>
    <name evidence="12" type="ORF">CLUG_04747</name>
</gene>
<keyword evidence="5" id="KW-0119">Carbohydrate metabolism</keyword>
<dbReference type="HOGENOM" id="CLU_005482_0_1_1"/>
<dbReference type="Gene3D" id="1.10.287.1170">
    <property type="entry name" value="glycoside hydrolase family 81 endo-[beta] glucanase"/>
    <property type="match status" value="1"/>
</dbReference>
<dbReference type="InterPro" id="IPR040451">
    <property type="entry name" value="GH81_N"/>
</dbReference>
<dbReference type="Pfam" id="PF03639">
    <property type="entry name" value="Glyco_hydro_81"/>
    <property type="match status" value="1"/>
</dbReference>
<evidence type="ECO:0000256" key="5">
    <source>
        <dbReference type="ARBA" id="ARBA00023277"/>
    </source>
</evidence>
<evidence type="ECO:0000256" key="6">
    <source>
        <dbReference type="ARBA" id="ARBA00023295"/>
    </source>
</evidence>
<organism evidence="12 13">
    <name type="scientific">Clavispora lusitaniae (strain ATCC 42720)</name>
    <name type="common">Yeast</name>
    <name type="synonym">Candida lusitaniae</name>
    <dbReference type="NCBI Taxonomy" id="306902"/>
    <lineage>
        <taxon>Eukaryota</taxon>
        <taxon>Fungi</taxon>
        <taxon>Dikarya</taxon>
        <taxon>Ascomycota</taxon>
        <taxon>Saccharomycotina</taxon>
        <taxon>Pichiomycetes</taxon>
        <taxon>Metschnikowiaceae</taxon>
        <taxon>Clavispora</taxon>
    </lineage>
</organism>
<evidence type="ECO:0000256" key="8">
    <source>
        <dbReference type="ARBA" id="ARBA00023326"/>
    </source>
</evidence>
<feature type="domain" description="Glycosyl hydrolase family 81 N-terminal" evidence="10">
    <location>
        <begin position="446"/>
        <end position="763"/>
    </location>
</feature>
<dbReference type="Pfam" id="PF17652">
    <property type="entry name" value="Glyco_hydro81C"/>
    <property type="match status" value="1"/>
</dbReference>
<dbReference type="KEGG" id="clu:CLUG_04747"/>
<accession>C4Y970</accession>
<dbReference type="PANTHER" id="PTHR31983:SF20">
    <property type="entry name" value="GLUCAN ENDO-1,3-BETA-D-GLUCOSIDASE 1"/>
    <property type="match status" value="1"/>
</dbReference>
<evidence type="ECO:0000313" key="13">
    <source>
        <dbReference type="Proteomes" id="UP000007703"/>
    </source>
</evidence>
<evidence type="ECO:0000256" key="3">
    <source>
        <dbReference type="ARBA" id="ARBA00012780"/>
    </source>
</evidence>
<dbReference type="PANTHER" id="PTHR31983">
    <property type="entry name" value="ENDO-1,3(4)-BETA-GLUCANASE 1"/>
    <property type="match status" value="1"/>
</dbReference>
<dbReference type="VEuPathDB" id="FungiDB:CLUG_04747"/>
<dbReference type="EMBL" id="CH408080">
    <property type="protein sequence ID" value="EEQ40619.1"/>
    <property type="molecule type" value="Genomic_DNA"/>
</dbReference>
<evidence type="ECO:0000259" key="11">
    <source>
        <dbReference type="Pfam" id="PF17652"/>
    </source>
</evidence>
<dbReference type="GO" id="GO:0000272">
    <property type="term" value="P:polysaccharide catabolic process"/>
    <property type="evidence" value="ECO:0007669"/>
    <property type="project" value="UniProtKB-KW"/>
</dbReference>
<evidence type="ECO:0000256" key="1">
    <source>
        <dbReference type="ARBA" id="ARBA00000382"/>
    </source>
</evidence>
<keyword evidence="9" id="KW-0732">Signal</keyword>
<comment type="similarity">
    <text evidence="2">Belongs to the glycosyl hydrolase 81 family.</text>
</comment>
<dbReference type="OrthoDB" id="4473401at2759"/>
<dbReference type="Gene3D" id="2.70.98.30">
    <property type="entry name" value="Golgi alpha-mannosidase II, domain 4"/>
    <property type="match status" value="1"/>
</dbReference>
<dbReference type="PROSITE" id="PS52008">
    <property type="entry name" value="GH81"/>
    <property type="match status" value="1"/>
</dbReference>
<dbReference type="STRING" id="306902.C4Y970"/>
<reference evidence="12 13" key="1">
    <citation type="journal article" date="2009" name="Nature">
        <title>Evolution of pathogenicity and sexual reproduction in eight Candida genomes.</title>
        <authorList>
            <person name="Butler G."/>
            <person name="Rasmussen M.D."/>
            <person name="Lin M.F."/>
            <person name="Santos M.A."/>
            <person name="Sakthikumar S."/>
            <person name="Munro C.A."/>
            <person name="Rheinbay E."/>
            <person name="Grabherr M."/>
            <person name="Forche A."/>
            <person name="Reedy J.L."/>
            <person name="Agrafioti I."/>
            <person name="Arnaud M.B."/>
            <person name="Bates S."/>
            <person name="Brown A.J."/>
            <person name="Brunke S."/>
            <person name="Costanzo M.C."/>
            <person name="Fitzpatrick D.A."/>
            <person name="de Groot P.W."/>
            <person name="Harris D."/>
            <person name="Hoyer L.L."/>
            <person name="Hube B."/>
            <person name="Klis F.M."/>
            <person name="Kodira C."/>
            <person name="Lennard N."/>
            <person name="Logue M.E."/>
            <person name="Martin R."/>
            <person name="Neiman A.M."/>
            <person name="Nikolaou E."/>
            <person name="Quail M.A."/>
            <person name="Quinn J."/>
            <person name="Santos M.C."/>
            <person name="Schmitzberger F.F."/>
            <person name="Sherlock G."/>
            <person name="Shah P."/>
            <person name="Silverstein K.A."/>
            <person name="Skrzypek M.S."/>
            <person name="Soll D."/>
            <person name="Staggs R."/>
            <person name="Stansfield I."/>
            <person name="Stumpf M.P."/>
            <person name="Sudbery P.E."/>
            <person name="Srikantha T."/>
            <person name="Zeng Q."/>
            <person name="Berman J."/>
            <person name="Berriman M."/>
            <person name="Heitman J."/>
            <person name="Gow N.A."/>
            <person name="Lorenz M.C."/>
            <person name="Birren B.W."/>
            <person name="Kellis M."/>
            <person name="Cuomo C.A."/>
        </authorList>
    </citation>
    <scope>NUCLEOTIDE SEQUENCE [LARGE SCALE GENOMIC DNA]</scope>
    <source>
        <strain evidence="12 13">ATCC 42720</strain>
    </source>
</reference>
<evidence type="ECO:0000259" key="10">
    <source>
        <dbReference type="Pfam" id="PF03639"/>
    </source>
</evidence>
<keyword evidence="6" id="KW-0326">Glycosidase</keyword>
<comment type="catalytic activity">
    <reaction evidence="1">
        <text>Hydrolysis of (1-&gt;3)-beta-D-glucosidic linkages in (1-&gt;3)-beta-D-glucans.</text>
        <dbReference type="EC" id="3.2.1.39"/>
    </reaction>
</comment>
<evidence type="ECO:0000256" key="7">
    <source>
        <dbReference type="ARBA" id="ARBA00023316"/>
    </source>
</evidence>
<dbReference type="FunCoup" id="C4Y970">
    <property type="interactions" value="176"/>
</dbReference>
<dbReference type="GO" id="GO:0052861">
    <property type="term" value="F:endo-1,3(4)-beta-glucanase activity"/>
    <property type="evidence" value="ECO:0007669"/>
    <property type="project" value="InterPro"/>
</dbReference>
<dbReference type="EC" id="3.2.1.39" evidence="3"/>
<keyword evidence="8" id="KW-0624">Polysaccharide degradation</keyword>
<feature type="chain" id="PRO_5002946437" description="glucan endo-1,3-beta-D-glucosidase" evidence="9">
    <location>
        <begin position="23"/>
        <end position="1134"/>
    </location>
</feature>
<dbReference type="Proteomes" id="UP000007703">
    <property type="component" value="Unassembled WGS sequence"/>
</dbReference>
<evidence type="ECO:0000256" key="4">
    <source>
        <dbReference type="ARBA" id="ARBA00022801"/>
    </source>
</evidence>
<sequence length="1134" mass="123481">MSSVVLPKLLFFFISFETSMRAVKLYGPAVALAMLPVASSLAIRKLSADNESISDVAVDMANPMYATKASFDPAETQLNHIPESEIPFDFKSVGSENQDCLTVPAYRQDSTFTVGPESIAFGEHPKIVERNGKYVPVCVTIVSDSIVLGPVSTVSGDHPRLVQRDGLPTRTANSDEVQNGPKILKTVPLSEGEGPTHLSTIYYDTASKTRNEVKPSATSIKKFAGPNPMIAKAEITGGSTIKIGDYDFNALFETPQAKAENAEPTVQATVNGNGHAEANAANGNKRVSTRAVGGAAATTSSTSAPSTSYYATVYGGATAKANSSSQTYASSYPNGQANVSSSTYASVYGSNGVSNSSESTYASVYDSASNTVSANGNEVSDPPNPSGLDGSDLTEYITFSSAESSFSANRTVILDSKPTCNTVGNLFSGISSRDPSAFFKEDSLPLNLPRGVMKDSSIHTNKFYNNLILGEQTNMVWTYPYGFYWDKSSKHGFAVQYSSPSSRINGKKNSNGAVSSFTYPTHKGDLVFSASELRQNQSYLTVKDMEAMYVAVQLSPEGYNKTNNIEFPLVEGMGFATAIYHGNMTLRLSSEFTITSLVQENVTARSTEMQKYRINLSSGAQWIIFLSGKLSGFQLSMYNGNIVASRPADGLVVQAAVAPKERRLDAYYQLSAGSYVTGADVKGSIACRDVQYSISYTTAGSSHANVPIIFALPHHLENLSQSTAKRYTGINLWSTTKGEMRGLLTNVLSFTDTVDINVQFYPYLSGTGTSLSYSPEQIKQIRDVAVAELEDIDVVATILSMESTYYIGKVLDKYAYMLLVLKDIVQDHKLADSLLVQLQSYFAVFASNEMPTEFMYDTKFGGITPTANNGGDTSEDFGTGYYNNHHAYYGYYLHAAAVVGYVDNQNNGDWVGKNKNWINTLVRDVANPSTADSFFPQFRYFDWFHGHSYGRGLFESANGKDEQSSSEDYNFSYGMKLWGKVIGDKAMEARGDLMLKIQSRSINSYILLSDDNKVEPADYIPNKVAGIYSDNEIEYNTYFGSNVSYIHGIHMLPITPASSSVRSAKFVEEEWTQILSKANTGSSGWNGIMALNQAIYDGKTSYVFFASKNFKRTNLDRGQSRTWALAFAGGVSRF</sequence>